<feature type="region of interest" description="Disordered" evidence="1">
    <location>
        <begin position="31"/>
        <end position="258"/>
    </location>
</feature>
<evidence type="ECO:0000313" key="2">
    <source>
        <dbReference type="EMBL" id="KAK8844469.1"/>
    </source>
</evidence>
<keyword evidence="3" id="KW-1185">Reference proteome</keyword>
<dbReference type="Proteomes" id="UP001470230">
    <property type="component" value="Unassembled WGS sequence"/>
</dbReference>
<feature type="compositionally biased region" description="Basic and acidic residues" evidence="1">
    <location>
        <begin position="58"/>
        <end position="74"/>
    </location>
</feature>
<sequence>MSFSEDSDAPRTDFDVDDLIQDFETQSSLNNIASSVNSGPIAPQAPQRPSWYYNLPEEEQRQYDKYIKDQEARQHAKPLSALAHQQQSKEASSTKEVPSTREASSTKEASKKAPSKESQQKKLSLQLPVQLAPPVHRTPPVVKLSLVVPTHKESSKDASKENHEKKLLQQAFISPKKLFSSPKEETRIVQDDYEEAKEPPLETYTEPTSTSSDTDSDSDNDSDVEPIIQKEKYQPLKPTHQDKSYKADHERRFNIQGEIEKTREDNIIEDDGYKQELHNILHRLDDLEGALQGISTTFNDLDDNMKELRTDFDRNNKYTLELLKAKFTPDKVTKYINRIRDSRSAIKDIMNMLDDKHRLNIRKNTKSSFGPTRT</sequence>
<evidence type="ECO:0000313" key="3">
    <source>
        <dbReference type="Proteomes" id="UP001470230"/>
    </source>
</evidence>
<feature type="compositionally biased region" description="Polar residues" evidence="1">
    <location>
        <begin position="83"/>
        <end position="97"/>
    </location>
</feature>
<evidence type="ECO:0000256" key="1">
    <source>
        <dbReference type="SAM" id="MobiDB-lite"/>
    </source>
</evidence>
<proteinExistence type="predicted"/>
<feature type="compositionally biased region" description="Basic and acidic residues" evidence="1">
    <location>
        <begin position="182"/>
        <end position="200"/>
    </location>
</feature>
<feature type="compositionally biased region" description="Acidic residues" evidence="1">
    <location>
        <begin position="214"/>
        <end position="224"/>
    </location>
</feature>
<name>A0ABR2HCR0_9EUKA</name>
<reference evidence="2 3" key="1">
    <citation type="submission" date="2024-04" db="EMBL/GenBank/DDBJ databases">
        <title>Tritrichomonas musculus Genome.</title>
        <authorList>
            <person name="Alves-Ferreira E."/>
            <person name="Grigg M."/>
            <person name="Lorenzi H."/>
            <person name="Galac M."/>
        </authorList>
    </citation>
    <scope>NUCLEOTIDE SEQUENCE [LARGE SCALE GENOMIC DNA]</scope>
    <source>
        <strain evidence="2 3">EAF2021</strain>
    </source>
</reference>
<gene>
    <name evidence="2" type="ORF">M9Y10_024329</name>
</gene>
<comment type="caution">
    <text evidence="2">The sequence shown here is derived from an EMBL/GenBank/DDBJ whole genome shotgun (WGS) entry which is preliminary data.</text>
</comment>
<organism evidence="2 3">
    <name type="scientific">Tritrichomonas musculus</name>
    <dbReference type="NCBI Taxonomy" id="1915356"/>
    <lineage>
        <taxon>Eukaryota</taxon>
        <taxon>Metamonada</taxon>
        <taxon>Parabasalia</taxon>
        <taxon>Tritrichomonadida</taxon>
        <taxon>Tritrichomonadidae</taxon>
        <taxon>Tritrichomonas</taxon>
    </lineage>
</organism>
<feature type="compositionally biased region" description="Basic and acidic residues" evidence="1">
    <location>
        <begin position="228"/>
        <end position="258"/>
    </location>
</feature>
<feature type="compositionally biased region" description="Basic and acidic residues" evidence="1">
    <location>
        <begin position="104"/>
        <end position="120"/>
    </location>
</feature>
<dbReference type="EMBL" id="JAPFFF010000032">
    <property type="protein sequence ID" value="KAK8844469.1"/>
    <property type="molecule type" value="Genomic_DNA"/>
</dbReference>
<feature type="compositionally biased region" description="Basic and acidic residues" evidence="1">
    <location>
        <begin position="150"/>
        <end position="167"/>
    </location>
</feature>
<accession>A0ABR2HCR0</accession>
<protein>
    <submittedName>
        <fullName evidence="2">Uncharacterized protein</fullName>
    </submittedName>
</protein>